<dbReference type="SUPFAM" id="SSF57667">
    <property type="entry name" value="beta-beta-alpha zinc fingers"/>
    <property type="match status" value="3"/>
</dbReference>
<feature type="compositionally biased region" description="Basic and acidic residues" evidence="8">
    <location>
        <begin position="42"/>
        <end position="54"/>
    </location>
</feature>
<evidence type="ECO:0000259" key="9">
    <source>
        <dbReference type="PROSITE" id="PS50157"/>
    </source>
</evidence>
<dbReference type="FunFam" id="3.30.160.60:FF:000446">
    <property type="entry name" value="Zinc finger protein"/>
    <property type="match status" value="1"/>
</dbReference>
<evidence type="ECO:0000256" key="2">
    <source>
        <dbReference type="ARBA" id="ARBA00022723"/>
    </source>
</evidence>
<protein>
    <recommendedName>
        <fullName evidence="9">C2H2-type domain-containing protein</fullName>
    </recommendedName>
</protein>
<feature type="region of interest" description="Disordered" evidence="8">
    <location>
        <begin position="391"/>
        <end position="465"/>
    </location>
</feature>
<keyword evidence="2" id="KW-0479">Metal-binding</keyword>
<dbReference type="GO" id="GO:0008270">
    <property type="term" value="F:zinc ion binding"/>
    <property type="evidence" value="ECO:0007669"/>
    <property type="project" value="UniProtKB-KW"/>
</dbReference>
<feature type="compositionally biased region" description="Polar residues" evidence="8">
    <location>
        <begin position="937"/>
        <end position="957"/>
    </location>
</feature>
<dbReference type="OrthoDB" id="6365676at2759"/>
<feature type="compositionally biased region" description="Low complexity" evidence="8">
    <location>
        <begin position="55"/>
        <end position="71"/>
    </location>
</feature>
<keyword evidence="4 7" id="KW-0863">Zinc-finger</keyword>
<keyword evidence="3" id="KW-0677">Repeat</keyword>
<feature type="domain" description="C2H2-type" evidence="9">
    <location>
        <begin position="959"/>
        <end position="988"/>
    </location>
</feature>
<feature type="compositionally biased region" description="Low complexity" evidence="8">
    <location>
        <begin position="576"/>
        <end position="589"/>
    </location>
</feature>
<dbReference type="SMART" id="SM00355">
    <property type="entry name" value="ZnF_C2H2"/>
    <property type="match status" value="4"/>
</dbReference>
<dbReference type="Gene3D" id="3.30.160.60">
    <property type="entry name" value="Classic Zinc Finger"/>
    <property type="match status" value="4"/>
</dbReference>
<feature type="compositionally biased region" description="Low complexity" evidence="8">
    <location>
        <begin position="19"/>
        <end position="39"/>
    </location>
</feature>
<feature type="compositionally biased region" description="Polar residues" evidence="8">
    <location>
        <begin position="758"/>
        <end position="784"/>
    </location>
</feature>
<name>A0A9P6FSL5_9FUNG</name>
<evidence type="ECO:0000256" key="7">
    <source>
        <dbReference type="PROSITE-ProRule" id="PRU00042"/>
    </source>
</evidence>
<feature type="compositionally biased region" description="Low complexity" evidence="8">
    <location>
        <begin position="200"/>
        <end position="222"/>
    </location>
</feature>
<evidence type="ECO:0000313" key="10">
    <source>
        <dbReference type="EMBL" id="KAF9580709.1"/>
    </source>
</evidence>
<keyword evidence="6" id="KW-0539">Nucleus</keyword>
<feature type="compositionally biased region" description="Polar residues" evidence="8">
    <location>
        <begin position="622"/>
        <end position="636"/>
    </location>
</feature>
<dbReference type="EMBL" id="JAABOA010001895">
    <property type="protein sequence ID" value="KAF9580709.1"/>
    <property type="molecule type" value="Genomic_DNA"/>
</dbReference>
<evidence type="ECO:0000256" key="1">
    <source>
        <dbReference type="ARBA" id="ARBA00004123"/>
    </source>
</evidence>
<keyword evidence="11" id="KW-1185">Reference proteome</keyword>
<evidence type="ECO:0000256" key="4">
    <source>
        <dbReference type="ARBA" id="ARBA00022771"/>
    </source>
</evidence>
<keyword evidence="5" id="KW-0862">Zinc</keyword>
<feature type="compositionally biased region" description="Gly residues" evidence="8">
    <location>
        <begin position="125"/>
        <end position="149"/>
    </location>
</feature>
<accession>A0A9P6FSL5</accession>
<dbReference type="PROSITE" id="PS00028">
    <property type="entry name" value="ZINC_FINGER_C2H2_1"/>
    <property type="match status" value="4"/>
</dbReference>
<feature type="compositionally biased region" description="Low complexity" evidence="8">
    <location>
        <begin position="158"/>
        <end position="168"/>
    </location>
</feature>
<dbReference type="PROSITE" id="PS50157">
    <property type="entry name" value="ZINC_FINGER_C2H2_2"/>
    <property type="match status" value="4"/>
</dbReference>
<feature type="region of interest" description="Disordered" evidence="8">
    <location>
        <begin position="1"/>
        <end position="304"/>
    </location>
</feature>
<dbReference type="AlphaFoldDB" id="A0A9P6FSL5"/>
<feature type="domain" description="C2H2-type" evidence="9">
    <location>
        <begin position="989"/>
        <end position="1013"/>
    </location>
</feature>
<dbReference type="GO" id="GO:0000785">
    <property type="term" value="C:chromatin"/>
    <property type="evidence" value="ECO:0007669"/>
    <property type="project" value="TreeGrafter"/>
</dbReference>
<proteinExistence type="predicted"/>
<feature type="compositionally biased region" description="Low complexity" evidence="8">
    <location>
        <begin position="674"/>
        <end position="686"/>
    </location>
</feature>
<dbReference type="PANTHER" id="PTHR40626">
    <property type="entry name" value="MIP31509P"/>
    <property type="match status" value="1"/>
</dbReference>
<feature type="compositionally biased region" description="Low complexity" evidence="8">
    <location>
        <begin position="893"/>
        <end position="921"/>
    </location>
</feature>
<comment type="subcellular location">
    <subcellularLocation>
        <location evidence="1">Nucleus</location>
    </subcellularLocation>
</comment>
<feature type="domain" description="C2H2-type" evidence="9">
    <location>
        <begin position="336"/>
        <end position="365"/>
    </location>
</feature>
<dbReference type="InterPro" id="IPR013087">
    <property type="entry name" value="Znf_C2H2_type"/>
</dbReference>
<organism evidence="10 11">
    <name type="scientific">Lunasporangiospora selenospora</name>
    <dbReference type="NCBI Taxonomy" id="979761"/>
    <lineage>
        <taxon>Eukaryota</taxon>
        <taxon>Fungi</taxon>
        <taxon>Fungi incertae sedis</taxon>
        <taxon>Mucoromycota</taxon>
        <taxon>Mortierellomycotina</taxon>
        <taxon>Mortierellomycetes</taxon>
        <taxon>Mortierellales</taxon>
        <taxon>Mortierellaceae</taxon>
        <taxon>Lunasporangiospora</taxon>
    </lineage>
</organism>
<dbReference type="GO" id="GO:0005634">
    <property type="term" value="C:nucleus"/>
    <property type="evidence" value="ECO:0007669"/>
    <property type="project" value="UniProtKB-SubCell"/>
</dbReference>
<feature type="compositionally biased region" description="Low complexity" evidence="8">
    <location>
        <begin position="270"/>
        <end position="304"/>
    </location>
</feature>
<dbReference type="GO" id="GO:0000981">
    <property type="term" value="F:DNA-binding transcription factor activity, RNA polymerase II-specific"/>
    <property type="evidence" value="ECO:0007669"/>
    <property type="project" value="InterPro"/>
</dbReference>
<feature type="region of interest" description="Disordered" evidence="8">
    <location>
        <begin position="510"/>
        <end position="958"/>
    </location>
</feature>
<dbReference type="GO" id="GO:0000978">
    <property type="term" value="F:RNA polymerase II cis-regulatory region sequence-specific DNA binding"/>
    <property type="evidence" value="ECO:0007669"/>
    <property type="project" value="InterPro"/>
</dbReference>
<feature type="compositionally biased region" description="Low complexity" evidence="8">
    <location>
        <begin position="654"/>
        <end position="664"/>
    </location>
</feature>
<evidence type="ECO:0000313" key="11">
    <source>
        <dbReference type="Proteomes" id="UP000780801"/>
    </source>
</evidence>
<evidence type="ECO:0000256" key="5">
    <source>
        <dbReference type="ARBA" id="ARBA00022833"/>
    </source>
</evidence>
<dbReference type="Pfam" id="PF00096">
    <property type="entry name" value="zf-C2H2"/>
    <property type="match status" value="3"/>
</dbReference>
<feature type="compositionally biased region" description="Polar residues" evidence="8">
    <location>
        <begin position="691"/>
        <end position="700"/>
    </location>
</feature>
<evidence type="ECO:0000256" key="3">
    <source>
        <dbReference type="ARBA" id="ARBA00022737"/>
    </source>
</evidence>
<dbReference type="InterPro" id="IPR051059">
    <property type="entry name" value="VerF-like"/>
</dbReference>
<gene>
    <name evidence="10" type="ORF">BGW38_002528</name>
</gene>
<evidence type="ECO:0000256" key="6">
    <source>
        <dbReference type="ARBA" id="ARBA00023242"/>
    </source>
</evidence>
<feature type="domain" description="C2H2-type" evidence="9">
    <location>
        <begin position="306"/>
        <end position="335"/>
    </location>
</feature>
<reference evidence="10" key="1">
    <citation type="journal article" date="2020" name="Fungal Divers.">
        <title>Resolving the Mortierellaceae phylogeny through synthesis of multi-gene phylogenetics and phylogenomics.</title>
        <authorList>
            <person name="Vandepol N."/>
            <person name="Liber J."/>
            <person name="Desiro A."/>
            <person name="Na H."/>
            <person name="Kennedy M."/>
            <person name="Barry K."/>
            <person name="Grigoriev I.V."/>
            <person name="Miller A.N."/>
            <person name="O'Donnell K."/>
            <person name="Stajich J.E."/>
            <person name="Bonito G."/>
        </authorList>
    </citation>
    <scope>NUCLEOTIDE SEQUENCE</scope>
    <source>
        <strain evidence="10">KOD1015</strain>
    </source>
</reference>
<evidence type="ECO:0000256" key="8">
    <source>
        <dbReference type="SAM" id="MobiDB-lite"/>
    </source>
</evidence>
<dbReference type="Proteomes" id="UP000780801">
    <property type="component" value="Unassembled WGS sequence"/>
</dbReference>
<dbReference type="PANTHER" id="PTHR40626:SF11">
    <property type="entry name" value="ZINC FINGER PROTEIN YPR022C"/>
    <property type="match status" value="1"/>
</dbReference>
<feature type="compositionally biased region" description="Basic and acidic residues" evidence="8">
    <location>
        <begin position="524"/>
        <end position="537"/>
    </location>
</feature>
<comment type="caution">
    <text evidence="10">The sequence shown here is derived from an EMBL/GenBank/DDBJ whole genome shotgun (WGS) entry which is preliminary data.</text>
</comment>
<dbReference type="InterPro" id="IPR036236">
    <property type="entry name" value="Znf_C2H2_sf"/>
</dbReference>
<sequence>MSVGEPRRNSLPHSGNGISSASSSSLSSSSSSSTSTSTSEAQPKREHSVDKRMGGDSNSMGSANSSNNNNGKPFDSSYSGNGSHYPPAPPSSYHDSPHSQNQRSSWAGHATYPEYDGPSSYYRGGSAGPGVGAGSGPGSGSRGGGGSNGHEGSHEEYYSSSGHHYASSVGGIEYRANNGSSHSLDEYHHSYNHPPPQPQPQSYQGQSHSHSSHPQQSHSYPPNYHHREGSYPSELQSQRDQYSDYYGPARGEGHESGMMAMDHGNDSNNHHNNNNINGNSSKHRNNSISSNASQSSSSSFSQSNKHPCKFPSCGWSFKRFEHLKRHMLVHTKERPFVCDYQGCDKSFSRSDNFSAHLRTHSKKSMQMRRFDRDGMMIDPVRTNFQLGGALGSGPMDEHTLNGSIGPEGDHGNHRHSVAGYPNYNAGSRSPVQGSGMYSHGLPTPDPHHPSQQQQGEYDSKGSLSHLHHRRTPSAMHLLDSPTAESMSSILPKFNTIKLDLKAVSNNPEEVHLHNQHNMRPTEGSYDRPTQERERGRDYGFSGTNGSGPHPSQSHHAPEGPHAYRRYSSPGPPIAPSKPSTRPSSPPRSGRYGGDSHESDYYPNNPPVHGHHQRTDSRHHYSKSLSGYEVSNSNPNGESPVLASRAGPGAGPGSGHNPHPHSQQQHTHHQRHPSESMSFPSHFMPSSDAYPSRSSGANSRPESPAGYDGPKKVNNGTGPHDAIPPRNVSPRSSFALVSRHRPQSSRDMSNGANGVHGGSMSTSSSFQRLNGSMSPPRSSLESYSGSGPADEDGHPAHPHGPSRGASLHHRSASTGYHGDYPRYGPSSGMYHHQQQQQQHYSSTNEGGNRSPMMVSRHDSIESSYPGSHHPPHSLPLPHGSQPPLPPHHYSQQDGSSPYHHPGSSHGTHSMGVHSSGIGSSMSSGGGMLPRIGHGHNNGGSSMASTVSTRTRGMTSSAKNHCCTAPGCSKRFKRLEHLKRHIKTHTLERPFACTTSGCNKRFSRSDNLSQHIKTHQRQLLNKVHWKQRPM</sequence>
<dbReference type="FunFam" id="3.30.160.60:FF:000125">
    <property type="entry name" value="Putative zinc finger protein 143"/>
    <property type="match status" value="1"/>
</dbReference>